<gene>
    <name evidence="9" type="ORF">SFRICE_039234</name>
</gene>
<dbReference type="SMART" id="SM00220">
    <property type="entry name" value="S_TKc"/>
    <property type="match status" value="1"/>
</dbReference>
<protein>
    <submittedName>
        <fullName evidence="9">SFRICE_039234</fullName>
    </submittedName>
</protein>
<dbReference type="AlphaFoldDB" id="A0A2H1VNQ2"/>
<reference evidence="9" key="1">
    <citation type="submission" date="2016-07" db="EMBL/GenBank/DDBJ databases">
        <authorList>
            <person name="Bretaudeau A."/>
        </authorList>
    </citation>
    <scope>NUCLEOTIDE SEQUENCE</scope>
    <source>
        <strain evidence="9">Rice</strain>
        <tissue evidence="9">Whole body</tissue>
    </source>
</reference>
<dbReference type="Gene3D" id="1.10.510.10">
    <property type="entry name" value="Transferase(Phosphotransferase) domain 1"/>
    <property type="match status" value="2"/>
</dbReference>
<keyword evidence="6" id="KW-0067">ATP-binding</keyword>
<feature type="region of interest" description="Disordered" evidence="7">
    <location>
        <begin position="1"/>
        <end position="26"/>
    </location>
</feature>
<evidence type="ECO:0000256" key="3">
    <source>
        <dbReference type="ARBA" id="ARBA00022679"/>
    </source>
</evidence>
<dbReference type="EMBL" id="ODYU01003533">
    <property type="protein sequence ID" value="SOQ42436.1"/>
    <property type="molecule type" value="Genomic_DNA"/>
</dbReference>
<name>A0A2H1VNQ2_SPOFR</name>
<dbReference type="InterPro" id="IPR000719">
    <property type="entry name" value="Prot_kinase_dom"/>
</dbReference>
<evidence type="ECO:0000256" key="4">
    <source>
        <dbReference type="ARBA" id="ARBA00022741"/>
    </source>
</evidence>
<dbReference type="PANTHER" id="PTHR24056">
    <property type="entry name" value="CELL DIVISION PROTEIN KINASE"/>
    <property type="match status" value="1"/>
</dbReference>
<keyword evidence="5" id="KW-0418">Kinase</keyword>
<dbReference type="GO" id="GO:0005634">
    <property type="term" value="C:nucleus"/>
    <property type="evidence" value="ECO:0007669"/>
    <property type="project" value="TreeGrafter"/>
</dbReference>
<feature type="domain" description="Protein kinase" evidence="8">
    <location>
        <begin position="91"/>
        <end position="426"/>
    </location>
</feature>
<keyword evidence="4" id="KW-0547">Nucleotide-binding</keyword>
<dbReference type="SUPFAM" id="SSF56112">
    <property type="entry name" value="Protein kinase-like (PK-like)"/>
    <property type="match status" value="2"/>
</dbReference>
<dbReference type="GO" id="GO:0004674">
    <property type="term" value="F:protein serine/threonine kinase activity"/>
    <property type="evidence" value="ECO:0007669"/>
    <property type="project" value="UniProtKB-KW"/>
</dbReference>
<evidence type="ECO:0000259" key="8">
    <source>
        <dbReference type="PROSITE" id="PS50011"/>
    </source>
</evidence>
<accession>A0A2H1VNQ2</accession>
<dbReference type="GO" id="GO:0005524">
    <property type="term" value="F:ATP binding"/>
    <property type="evidence" value="ECO:0007669"/>
    <property type="project" value="UniProtKB-KW"/>
</dbReference>
<comment type="similarity">
    <text evidence="1">Belongs to the protein kinase superfamily. CMGC Ser/Thr protein kinase family. CDC2/CDKX subfamily.</text>
</comment>
<feature type="compositionally biased region" description="Polar residues" evidence="7">
    <location>
        <begin position="1"/>
        <end position="19"/>
    </location>
</feature>
<dbReference type="InterPro" id="IPR008271">
    <property type="entry name" value="Ser/Thr_kinase_AS"/>
</dbReference>
<dbReference type="InterPro" id="IPR050108">
    <property type="entry name" value="CDK"/>
</dbReference>
<dbReference type="PANTHER" id="PTHR24056:SF107">
    <property type="entry name" value="CYCLIN-DEPENDENT KINASE 11A-RELATED"/>
    <property type="match status" value="1"/>
</dbReference>
<dbReference type="PROSITE" id="PS00108">
    <property type="entry name" value="PROTEIN_KINASE_ST"/>
    <property type="match status" value="1"/>
</dbReference>
<proteinExistence type="inferred from homology"/>
<evidence type="ECO:0000313" key="9">
    <source>
        <dbReference type="EMBL" id="SOQ42436.1"/>
    </source>
</evidence>
<evidence type="ECO:0000256" key="1">
    <source>
        <dbReference type="ARBA" id="ARBA00006485"/>
    </source>
</evidence>
<evidence type="ECO:0000256" key="5">
    <source>
        <dbReference type="ARBA" id="ARBA00022777"/>
    </source>
</evidence>
<evidence type="ECO:0000256" key="6">
    <source>
        <dbReference type="ARBA" id="ARBA00022840"/>
    </source>
</evidence>
<organism evidence="9">
    <name type="scientific">Spodoptera frugiperda</name>
    <name type="common">Fall armyworm</name>
    <dbReference type="NCBI Taxonomy" id="7108"/>
    <lineage>
        <taxon>Eukaryota</taxon>
        <taxon>Metazoa</taxon>
        <taxon>Ecdysozoa</taxon>
        <taxon>Arthropoda</taxon>
        <taxon>Hexapoda</taxon>
        <taxon>Insecta</taxon>
        <taxon>Pterygota</taxon>
        <taxon>Neoptera</taxon>
        <taxon>Endopterygota</taxon>
        <taxon>Lepidoptera</taxon>
        <taxon>Glossata</taxon>
        <taxon>Ditrysia</taxon>
        <taxon>Noctuoidea</taxon>
        <taxon>Noctuidae</taxon>
        <taxon>Amphipyrinae</taxon>
        <taxon>Spodoptera</taxon>
    </lineage>
</organism>
<evidence type="ECO:0000256" key="2">
    <source>
        <dbReference type="ARBA" id="ARBA00022527"/>
    </source>
</evidence>
<dbReference type="Gene3D" id="3.30.200.20">
    <property type="entry name" value="Phosphorylase Kinase, domain 1"/>
    <property type="match status" value="1"/>
</dbReference>
<sequence>MNSVNICNASNGASADSPTGTPPREVLRDTHREKTGLKVAAKLKYKNNFIRRAKMDHQYKNCSTDQEKHEAVTPLPPFRLAFQSRRSLTEFQYLNKIAEGAFGAVFRARDKKQDEIVALKIIKTDNRNEGFFVAALRELKILLKIQHPNIVAGRELVLGNNMEEVFVVMDYVPHDLSSYMDAMRKKRQLFPPGQVKCLMTQLLCALQHLHENWILHRDLKPSNILLSHEGVLTAAHGHLKHQRRYKCVAGREDWEGGNWASGNLTHTTKHNASVVSRRFSVRPWYHSGRAGPFVPKHGSPTLKRWQTSDWRESMDCLPGNTRRVWLPCGTVRLNCYCFLTNIVLQSICGINRIFEGLGTPTDTTWPGYSELTVGNVSFQNHSTGRLREMIRNNLLSEDGLSLLEEFLLYDPVERMTAAAALDHPYFKEQPVAIEPDMMPTWPAKSEDTPQLQLSP</sequence>
<keyword evidence="2" id="KW-0723">Serine/threonine-protein kinase</keyword>
<dbReference type="Pfam" id="PF00069">
    <property type="entry name" value="Pkinase"/>
    <property type="match status" value="1"/>
</dbReference>
<dbReference type="InterPro" id="IPR011009">
    <property type="entry name" value="Kinase-like_dom_sf"/>
</dbReference>
<dbReference type="PROSITE" id="PS50011">
    <property type="entry name" value="PROTEIN_KINASE_DOM"/>
    <property type="match status" value="1"/>
</dbReference>
<evidence type="ECO:0000256" key="7">
    <source>
        <dbReference type="SAM" id="MobiDB-lite"/>
    </source>
</evidence>
<keyword evidence="3" id="KW-0808">Transferase</keyword>